<name>A0ABD2NNP9_9CUCU</name>
<comment type="caution">
    <text evidence="1">The sequence shown here is derived from an EMBL/GenBank/DDBJ whole genome shotgun (WGS) entry which is preliminary data.</text>
</comment>
<organism evidence="1 2">
    <name type="scientific">Cryptolaemus montrouzieri</name>
    <dbReference type="NCBI Taxonomy" id="559131"/>
    <lineage>
        <taxon>Eukaryota</taxon>
        <taxon>Metazoa</taxon>
        <taxon>Ecdysozoa</taxon>
        <taxon>Arthropoda</taxon>
        <taxon>Hexapoda</taxon>
        <taxon>Insecta</taxon>
        <taxon>Pterygota</taxon>
        <taxon>Neoptera</taxon>
        <taxon>Endopterygota</taxon>
        <taxon>Coleoptera</taxon>
        <taxon>Polyphaga</taxon>
        <taxon>Cucujiformia</taxon>
        <taxon>Coccinelloidea</taxon>
        <taxon>Coccinellidae</taxon>
        <taxon>Scymninae</taxon>
        <taxon>Scymnini</taxon>
        <taxon>Cryptolaemus</taxon>
    </lineage>
</organism>
<keyword evidence="2" id="KW-1185">Reference proteome</keyword>
<proteinExistence type="predicted"/>
<protein>
    <submittedName>
        <fullName evidence="1">Uncharacterized protein</fullName>
    </submittedName>
</protein>
<dbReference type="Proteomes" id="UP001516400">
    <property type="component" value="Unassembled WGS sequence"/>
</dbReference>
<evidence type="ECO:0000313" key="1">
    <source>
        <dbReference type="EMBL" id="KAL3280097.1"/>
    </source>
</evidence>
<gene>
    <name evidence="1" type="ORF">HHI36_017603</name>
</gene>
<reference evidence="1 2" key="1">
    <citation type="journal article" date="2021" name="BMC Biol.">
        <title>Horizontally acquired antibacterial genes associated with adaptive radiation of ladybird beetles.</title>
        <authorList>
            <person name="Li H.S."/>
            <person name="Tang X.F."/>
            <person name="Huang Y.H."/>
            <person name="Xu Z.Y."/>
            <person name="Chen M.L."/>
            <person name="Du X.Y."/>
            <person name="Qiu B.Y."/>
            <person name="Chen P.T."/>
            <person name="Zhang W."/>
            <person name="Slipinski A."/>
            <person name="Escalona H.E."/>
            <person name="Waterhouse R.M."/>
            <person name="Zwick A."/>
            <person name="Pang H."/>
        </authorList>
    </citation>
    <scope>NUCLEOTIDE SEQUENCE [LARGE SCALE GENOMIC DNA]</scope>
    <source>
        <strain evidence="1">SYSU2018</strain>
    </source>
</reference>
<feature type="non-terminal residue" evidence="1">
    <location>
        <position position="1"/>
    </location>
</feature>
<evidence type="ECO:0000313" key="2">
    <source>
        <dbReference type="Proteomes" id="UP001516400"/>
    </source>
</evidence>
<dbReference type="EMBL" id="JABFTP020000124">
    <property type="protein sequence ID" value="KAL3280097.1"/>
    <property type="molecule type" value="Genomic_DNA"/>
</dbReference>
<sequence length="141" mass="16150">EFIETIKMSKNFVEKVINMAKKGEKDKALRIIHEKIVEIMNRSLITKTADGKLRKYKSLEGRIHKICRGEYDTSQYTFIKIPEVNTGTIITIDDSNEFIPHKRGFVGYQGRQPKPISNFLILLKNPLSGLKEKVKKLSSGV</sequence>
<dbReference type="AlphaFoldDB" id="A0ABD2NNP9"/>
<accession>A0ABD2NNP9</accession>